<dbReference type="InterPro" id="IPR018946">
    <property type="entry name" value="PhoD-like_MPP"/>
</dbReference>
<feature type="domain" description="PhoD-like phosphatase metallophosphatase" evidence="3">
    <location>
        <begin position="173"/>
        <end position="510"/>
    </location>
</feature>
<gene>
    <name evidence="5" type="ORF">AF333_16095</name>
</gene>
<protein>
    <submittedName>
        <fullName evidence="5">Alkaline phosphatase</fullName>
    </submittedName>
</protein>
<feature type="region of interest" description="Disordered" evidence="2">
    <location>
        <begin position="337"/>
        <end position="360"/>
    </location>
</feature>
<keyword evidence="6" id="KW-1185">Reference proteome</keyword>
<dbReference type="Pfam" id="PF16655">
    <property type="entry name" value="PhoD_N"/>
    <property type="match status" value="1"/>
</dbReference>
<dbReference type="SUPFAM" id="SSF49363">
    <property type="entry name" value="Purple acid phosphatase, N-terminal domain"/>
    <property type="match status" value="1"/>
</dbReference>
<dbReference type="PANTHER" id="PTHR43606:SF2">
    <property type="entry name" value="ALKALINE PHOSPHATASE FAMILY PROTEIN (AFU_ORTHOLOGUE AFUA_5G03860)"/>
    <property type="match status" value="1"/>
</dbReference>
<dbReference type="GO" id="GO:0003993">
    <property type="term" value="F:acid phosphatase activity"/>
    <property type="evidence" value="ECO:0007669"/>
    <property type="project" value="InterPro"/>
</dbReference>
<dbReference type="SUPFAM" id="SSF56300">
    <property type="entry name" value="Metallo-dependent phosphatases"/>
    <property type="match status" value="1"/>
</dbReference>
<name>A0A0M0H3Q0_ANEMI</name>
<dbReference type="PATRIC" id="fig|47500.9.peg.4694"/>
<dbReference type="InterPro" id="IPR029052">
    <property type="entry name" value="Metallo-depent_PP-like"/>
</dbReference>
<dbReference type="InterPro" id="IPR032093">
    <property type="entry name" value="PhoD_N"/>
</dbReference>
<accession>A0A0M0H3Q0</accession>
<dbReference type="EMBL" id="LGUG01000004">
    <property type="protein sequence ID" value="KON96770.1"/>
    <property type="molecule type" value="Genomic_DNA"/>
</dbReference>
<dbReference type="AlphaFoldDB" id="A0A0M0H3Q0"/>
<dbReference type="InterPro" id="IPR008963">
    <property type="entry name" value="Purple_acid_Pase-like_N"/>
</dbReference>
<evidence type="ECO:0000313" key="5">
    <source>
        <dbReference type="EMBL" id="KON96770.1"/>
    </source>
</evidence>
<evidence type="ECO:0000259" key="3">
    <source>
        <dbReference type="Pfam" id="PF09423"/>
    </source>
</evidence>
<dbReference type="Pfam" id="PF09423">
    <property type="entry name" value="PhoD"/>
    <property type="match status" value="1"/>
</dbReference>
<dbReference type="PANTHER" id="PTHR43606">
    <property type="entry name" value="PHOSPHATASE, PUTATIVE (AFU_ORTHOLOGUE AFUA_6G08710)-RELATED"/>
    <property type="match status" value="1"/>
</dbReference>
<dbReference type="CDD" id="cd07389">
    <property type="entry name" value="MPP_PhoD"/>
    <property type="match status" value="1"/>
</dbReference>
<dbReference type="InterPro" id="IPR052900">
    <property type="entry name" value="Phospholipid_Metab_Enz"/>
</dbReference>
<dbReference type="Proteomes" id="UP000037269">
    <property type="component" value="Unassembled WGS sequence"/>
</dbReference>
<sequence length="568" mass="63655">MLHRKGRNTVMDKKQERDGEKMGRREFLRTTGKFAGLTLGLTLLGSMKNFPVDAAPKFKAYPFTLGIASGDPSSDGVVLWTRLAPDPLNGGGMPPHNVPVQWEVAKDEGFRHVVRRGTEFAKAALAHSVHIEVNGLQPNTAYYYRFKAGAEISPIGRTKTLPAINDSVARLTFAFASCQQYEHGYFTAYRRMAEENLDVVFHLGDYIYEYGANEYKADSGNVRTHIGAEIITLDDYRNRYAQYKADADLREAHAAFPWIVTWDDHEVENNYAAGIPEKGQPIEPFIQRRAAAYQAYYEHMPLRLSSLPHGTDMRLYRRFTYGNLAEFHVLDTRQYRDDQANGDGSKPPSSESLDPNRTLLGDKQERWLRDGLTRSQARWNVLAQQVFFCQRDYTTGPAQKFSMDAWDGYAPARDRIVQAMAERSDTNFVVLTGDVHANWAAEIKQDFNNPASKTLGVELVGTSITSIGDGSDVRDDTERILAENPHILFFNNHRGYVRCTVTPEAWQTDYRILPYVSRKGAPILTRASFVTQNGKPGLTLIGEQPVASSSTPALTPLLTGSKAPISSI</sequence>
<dbReference type="InterPro" id="IPR038607">
    <property type="entry name" value="PhoD-like_sf"/>
</dbReference>
<dbReference type="Gene3D" id="2.60.40.380">
    <property type="entry name" value="Purple acid phosphatase-like, N-terminal"/>
    <property type="match status" value="1"/>
</dbReference>
<keyword evidence="1" id="KW-0732">Signal</keyword>
<feature type="region of interest" description="Disordered" evidence="2">
    <location>
        <begin position="1"/>
        <end position="23"/>
    </location>
</feature>
<dbReference type="Gene3D" id="3.60.21.70">
    <property type="entry name" value="PhoD-like phosphatase"/>
    <property type="match status" value="1"/>
</dbReference>
<dbReference type="STRING" id="47500.AF333_16095"/>
<feature type="compositionally biased region" description="Basic and acidic residues" evidence="2">
    <location>
        <begin position="10"/>
        <end position="23"/>
    </location>
</feature>
<feature type="domain" description="Phospholipase D N-terminal" evidence="4">
    <location>
        <begin position="65"/>
        <end position="160"/>
    </location>
</feature>
<evidence type="ECO:0000259" key="4">
    <source>
        <dbReference type="Pfam" id="PF16655"/>
    </source>
</evidence>
<organism evidence="5 6">
    <name type="scientific">Aneurinibacillus migulanus</name>
    <name type="common">Bacillus migulanus</name>
    <dbReference type="NCBI Taxonomy" id="47500"/>
    <lineage>
        <taxon>Bacteria</taxon>
        <taxon>Bacillati</taxon>
        <taxon>Bacillota</taxon>
        <taxon>Bacilli</taxon>
        <taxon>Bacillales</taxon>
        <taxon>Paenibacillaceae</taxon>
        <taxon>Aneurinibacillus group</taxon>
        <taxon>Aneurinibacillus</taxon>
    </lineage>
</organism>
<comment type="caution">
    <text evidence="5">The sequence shown here is derived from an EMBL/GenBank/DDBJ whole genome shotgun (WGS) entry which is preliminary data.</text>
</comment>
<proteinExistence type="predicted"/>
<evidence type="ECO:0000256" key="1">
    <source>
        <dbReference type="ARBA" id="ARBA00022729"/>
    </source>
</evidence>
<evidence type="ECO:0000256" key="2">
    <source>
        <dbReference type="SAM" id="MobiDB-lite"/>
    </source>
</evidence>
<reference evidence="5 6" key="1">
    <citation type="submission" date="2015-07" db="EMBL/GenBank/DDBJ databases">
        <title>Fjat-14205 dsm 2895.</title>
        <authorList>
            <person name="Liu B."/>
            <person name="Wang J."/>
            <person name="Zhu Y."/>
            <person name="Liu G."/>
            <person name="Chen Q."/>
            <person name="Chen Z."/>
            <person name="Lan J."/>
            <person name="Che J."/>
            <person name="Ge C."/>
            <person name="Shi H."/>
            <person name="Pan Z."/>
            <person name="Liu X."/>
        </authorList>
    </citation>
    <scope>NUCLEOTIDE SEQUENCE [LARGE SCALE GENOMIC DNA]</scope>
    <source>
        <strain evidence="5 6">DSM 2895</strain>
    </source>
</reference>
<dbReference type="GO" id="GO:0046872">
    <property type="term" value="F:metal ion binding"/>
    <property type="evidence" value="ECO:0007669"/>
    <property type="project" value="InterPro"/>
</dbReference>
<evidence type="ECO:0000313" key="6">
    <source>
        <dbReference type="Proteomes" id="UP000037269"/>
    </source>
</evidence>